<evidence type="ECO:0000313" key="2">
    <source>
        <dbReference type="Proteomes" id="UP000501690"/>
    </source>
</evidence>
<proteinExistence type="predicted"/>
<evidence type="ECO:0000313" key="1">
    <source>
        <dbReference type="EMBL" id="QCD78090.1"/>
    </source>
</evidence>
<dbReference type="Proteomes" id="UP000501690">
    <property type="component" value="Linkage Group LG1"/>
</dbReference>
<accession>A0A4D6KN38</accession>
<dbReference type="EMBL" id="CP039345">
    <property type="protein sequence ID" value="QCD78090.1"/>
    <property type="molecule type" value="Genomic_DNA"/>
</dbReference>
<gene>
    <name evidence="1" type="ORF">DEO72_LG1g1719</name>
</gene>
<dbReference type="AlphaFoldDB" id="A0A4D6KN38"/>
<organism evidence="1 2">
    <name type="scientific">Vigna unguiculata</name>
    <name type="common">Cowpea</name>
    <dbReference type="NCBI Taxonomy" id="3917"/>
    <lineage>
        <taxon>Eukaryota</taxon>
        <taxon>Viridiplantae</taxon>
        <taxon>Streptophyta</taxon>
        <taxon>Embryophyta</taxon>
        <taxon>Tracheophyta</taxon>
        <taxon>Spermatophyta</taxon>
        <taxon>Magnoliopsida</taxon>
        <taxon>eudicotyledons</taxon>
        <taxon>Gunneridae</taxon>
        <taxon>Pentapetalae</taxon>
        <taxon>rosids</taxon>
        <taxon>fabids</taxon>
        <taxon>Fabales</taxon>
        <taxon>Fabaceae</taxon>
        <taxon>Papilionoideae</taxon>
        <taxon>50 kb inversion clade</taxon>
        <taxon>NPAAA clade</taxon>
        <taxon>indigoferoid/millettioid clade</taxon>
        <taxon>Phaseoleae</taxon>
        <taxon>Vigna</taxon>
    </lineage>
</organism>
<keyword evidence="2" id="KW-1185">Reference proteome</keyword>
<protein>
    <submittedName>
        <fullName evidence="1">Uncharacterized protein</fullName>
    </submittedName>
</protein>
<sequence length="97" mass="11153">MVCVIVECMEEKKMRWFGVWWSRNAMKAWLCFVEVVASGVVGRRGWVVICISVTLLWFFERRMAPVEELKPLEFPEKLCVSTAGEGGQPELMVSLPE</sequence>
<reference evidence="1 2" key="1">
    <citation type="submission" date="2019-04" db="EMBL/GenBank/DDBJ databases">
        <title>An improved genome assembly and genetic linkage map for asparagus bean, Vigna unguiculata ssp. sesquipedialis.</title>
        <authorList>
            <person name="Xia Q."/>
            <person name="Zhang R."/>
            <person name="Dong Y."/>
        </authorList>
    </citation>
    <scope>NUCLEOTIDE SEQUENCE [LARGE SCALE GENOMIC DNA]</scope>
    <source>
        <tissue evidence="1">Leaf</tissue>
    </source>
</reference>
<name>A0A4D6KN38_VIGUN</name>